<feature type="compositionally biased region" description="Polar residues" evidence="1">
    <location>
        <begin position="988"/>
        <end position="1019"/>
    </location>
</feature>
<accession>B0D6V8</accession>
<feature type="region of interest" description="Disordered" evidence="1">
    <location>
        <begin position="165"/>
        <end position="191"/>
    </location>
</feature>
<name>B0D6V8_LACBS</name>
<gene>
    <name evidence="2" type="ORF">LACBIDRAFT_293813</name>
</gene>
<keyword evidence="3" id="KW-1185">Reference proteome</keyword>
<feature type="compositionally biased region" description="Low complexity" evidence="1">
    <location>
        <begin position="180"/>
        <end position="191"/>
    </location>
</feature>
<dbReference type="Proteomes" id="UP000001194">
    <property type="component" value="Unassembled WGS sequence"/>
</dbReference>
<feature type="compositionally biased region" description="Low complexity" evidence="1">
    <location>
        <begin position="695"/>
        <end position="708"/>
    </location>
</feature>
<feature type="compositionally biased region" description="Low complexity" evidence="1">
    <location>
        <begin position="1048"/>
        <end position="1059"/>
    </location>
</feature>
<proteinExistence type="predicted"/>
<evidence type="ECO:0000313" key="3">
    <source>
        <dbReference type="Proteomes" id="UP000001194"/>
    </source>
</evidence>
<feature type="compositionally biased region" description="Pro residues" evidence="1">
    <location>
        <begin position="165"/>
        <end position="179"/>
    </location>
</feature>
<feature type="compositionally biased region" description="Acidic residues" evidence="1">
    <location>
        <begin position="857"/>
        <end position="873"/>
    </location>
</feature>
<feature type="region of interest" description="Disordered" evidence="1">
    <location>
        <begin position="1122"/>
        <end position="1147"/>
    </location>
</feature>
<feature type="region of interest" description="Disordered" evidence="1">
    <location>
        <begin position="545"/>
        <end position="677"/>
    </location>
</feature>
<organism evidence="3">
    <name type="scientific">Laccaria bicolor (strain S238N-H82 / ATCC MYA-4686)</name>
    <name type="common">Bicoloured deceiver</name>
    <name type="synonym">Laccaria laccata var. bicolor</name>
    <dbReference type="NCBI Taxonomy" id="486041"/>
    <lineage>
        <taxon>Eukaryota</taxon>
        <taxon>Fungi</taxon>
        <taxon>Dikarya</taxon>
        <taxon>Basidiomycota</taxon>
        <taxon>Agaricomycotina</taxon>
        <taxon>Agaricomycetes</taxon>
        <taxon>Agaricomycetidae</taxon>
        <taxon>Agaricales</taxon>
        <taxon>Agaricineae</taxon>
        <taxon>Hydnangiaceae</taxon>
        <taxon>Laccaria</taxon>
    </lineage>
</organism>
<feature type="compositionally biased region" description="Low complexity" evidence="1">
    <location>
        <begin position="1129"/>
        <end position="1144"/>
    </location>
</feature>
<protein>
    <submittedName>
        <fullName evidence="2">Predicted protein</fullName>
    </submittedName>
</protein>
<dbReference type="EMBL" id="DS547099">
    <property type="protein sequence ID" value="EDR09543.1"/>
    <property type="molecule type" value="Genomic_DNA"/>
</dbReference>
<sequence>MPATLHLSTAPARAGCIFSLPPSSTEFILRLPSMATHNPISASQRAHRVRQLWQTFEAQLAAPRTTMNQRCSDVASEANKKWRQTLQKARPSEKEHNLQVTKAQKQIREKYFVDAREEWQKLLANAKLQDEDWNDMTDAETQRVIIALGGEEDDANVELNKNVAVPPPQQSLAPPPPQLSAPSISASSSTTSSYAFVNPSDFCSDDEQPEERGFSLYTMATSHDLTSEDEDAPIPVPIRGINGGWSKPQEPAKTAWRQASQGSSPELPPTSNGFDFNPISHASSSSSQQSRLAPPKRPPDLGGGAISASSSTSSFLHPQYPNGVTSASSTIPKNTYPTQTKARLPGPMYVGPHLSDPSDSDSLPSSDAEEEFERFKMGMRVTKILEFHEAAAQADIALAVEIYKARKLRNGDKTEDAQRVADHQKWMMRLQEEKEEERKRIVKTERERMREELRKKGNGRAARNGVAPSTSKLSWLDSYNEQNVEFGSNVDFAQILANAGIQQQQQFTEPDPLSYANDTLASHQHHLLQQQQLWQQQQQLLLQQQQQASSSSMPYPPKPLPQTSTQKGVPASIYASSQFEQQQFGRQSHPPGAFGWFDPGDDGDENREEEDEEVEEDEDEPEIPEALRQAFLKQQAQAAADLQASLNMPMPGSLNVSPPPPATTAPAPKAAATPSGWGVKNAAKAVVNGLGNSKASSTPAPAAAPTPSGWATKMAAGTPLSSGWTKKAPQLPQLPEELVNPSSQSPPKVDEPITPITPKARGPQPSATAAKGKKASPTAPANPSPAQAASSSSKPSPPPAKPAAAPAKVEKPAPAHPPPAPAPAGKKTNKKQRQQQKKGGASAPPKAPTPPPPTTEPEPEPPVEADAQEEEEHETPIIPEAAQPAWVSSQSTIRGLPVKSRMEASSIFGEDLASTPRPGSMFGFKRQQEKGEALPKPSLLRRQMQMADARQMGTPSKLTTELPKAGGPSQFGFDDREYWAPNAPSAAQPMSTNAAASQQVWNPPSNSRSPPIEKTTSMPFNRLASSQRLRRSSDPVSPSPRGFELPDITNKINTTSTNTPKMSKAKKKANAKRVTIEEVSDEEGDGGPIEKLPVNSRLILEPKPSVPSGMFNNIFEYGVEDDEREDEMTSSSFAPTPSTAATSPDDFAPISEGWVAAATKRLQQEKLAAAAEAKARHVRWNPQARPNLFGEDNPSDTFEAGPAIGGMSIPSSFTRRTVNASRMGGQNQQQIDVNGSGMTIWEMGQQRAKAQAAAAADDKKGGMGRDWMKVMTGTAGAAGGGNVAVGVGGDASGRYANVAIENIKRGKPAAGGNLF</sequence>
<feature type="compositionally biased region" description="Low complexity" evidence="1">
    <location>
        <begin position="664"/>
        <end position="674"/>
    </location>
</feature>
<dbReference type="GeneID" id="6075390"/>
<evidence type="ECO:0000313" key="2">
    <source>
        <dbReference type="EMBL" id="EDR09543.1"/>
    </source>
</evidence>
<feature type="region of interest" description="Disordered" evidence="1">
    <location>
        <begin position="690"/>
        <end position="890"/>
    </location>
</feature>
<dbReference type="RefSeq" id="XP_001879892.1">
    <property type="nucleotide sequence ID" value="XM_001879857.1"/>
</dbReference>
<feature type="compositionally biased region" description="Polar residues" evidence="1">
    <location>
        <begin position="322"/>
        <end position="341"/>
    </location>
</feature>
<feature type="compositionally biased region" description="Acidic residues" evidence="1">
    <location>
        <begin position="599"/>
        <end position="623"/>
    </location>
</feature>
<feature type="compositionally biased region" description="Low complexity" evidence="1">
    <location>
        <begin position="624"/>
        <end position="646"/>
    </location>
</feature>
<feature type="region of interest" description="Disordered" evidence="1">
    <location>
        <begin position="223"/>
        <end position="369"/>
    </location>
</feature>
<feature type="compositionally biased region" description="Basic residues" evidence="1">
    <location>
        <begin position="827"/>
        <end position="836"/>
    </location>
</feature>
<feature type="compositionally biased region" description="Pro residues" evidence="1">
    <location>
        <begin position="845"/>
        <end position="856"/>
    </location>
</feature>
<dbReference type="HOGENOM" id="CLU_264009_0_0_1"/>
<dbReference type="OrthoDB" id="3038408at2759"/>
<reference evidence="2 3" key="1">
    <citation type="journal article" date="2008" name="Nature">
        <title>The genome of Laccaria bicolor provides insights into mycorrhizal symbiosis.</title>
        <authorList>
            <person name="Martin F."/>
            <person name="Aerts A."/>
            <person name="Ahren D."/>
            <person name="Brun A."/>
            <person name="Danchin E.G.J."/>
            <person name="Duchaussoy F."/>
            <person name="Gibon J."/>
            <person name="Kohler A."/>
            <person name="Lindquist E."/>
            <person name="Pereda V."/>
            <person name="Salamov A."/>
            <person name="Shapiro H.J."/>
            <person name="Wuyts J."/>
            <person name="Blaudez D."/>
            <person name="Buee M."/>
            <person name="Brokstein P."/>
            <person name="Canbaeck B."/>
            <person name="Cohen D."/>
            <person name="Courty P.E."/>
            <person name="Coutinho P.M."/>
            <person name="Delaruelle C."/>
            <person name="Detter J.C."/>
            <person name="Deveau A."/>
            <person name="DiFazio S."/>
            <person name="Duplessis S."/>
            <person name="Fraissinet-Tachet L."/>
            <person name="Lucic E."/>
            <person name="Frey-Klett P."/>
            <person name="Fourrey C."/>
            <person name="Feussner I."/>
            <person name="Gay G."/>
            <person name="Grimwood J."/>
            <person name="Hoegger P.J."/>
            <person name="Jain P."/>
            <person name="Kilaru S."/>
            <person name="Labbe J."/>
            <person name="Lin Y.C."/>
            <person name="Legue V."/>
            <person name="Le Tacon F."/>
            <person name="Marmeisse R."/>
            <person name="Melayah D."/>
            <person name="Montanini B."/>
            <person name="Muratet M."/>
            <person name="Nehls U."/>
            <person name="Niculita-Hirzel H."/>
            <person name="Oudot-Le Secq M.P."/>
            <person name="Peter M."/>
            <person name="Quesneville H."/>
            <person name="Rajashekar B."/>
            <person name="Reich M."/>
            <person name="Rouhier N."/>
            <person name="Schmutz J."/>
            <person name="Yin T."/>
            <person name="Chalot M."/>
            <person name="Henrissat B."/>
            <person name="Kuees U."/>
            <person name="Lucas S."/>
            <person name="Van de Peer Y."/>
            <person name="Podila G.K."/>
            <person name="Polle A."/>
            <person name="Pukkila P.J."/>
            <person name="Richardson P.M."/>
            <person name="Rouze P."/>
            <person name="Sanders I.R."/>
            <person name="Stajich J.E."/>
            <person name="Tunlid A."/>
            <person name="Tuskan G."/>
            <person name="Grigoriev I.V."/>
        </authorList>
    </citation>
    <scope>NUCLEOTIDE SEQUENCE [LARGE SCALE GENOMIC DNA]</scope>
    <source>
        <strain evidence="3">S238N-H82 / ATCC MYA-4686</strain>
    </source>
</reference>
<feature type="compositionally biased region" description="Low complexity" evidence="1">
    <location>
        <begin position="354"/>
        <end position="366"/>
    </location>
</feature>
<feature type="region of interest" description="Disordered" evidence="1">
    <location>
        <begin position="448"/>
        <end position="468"/>
    </location>
</feature>
<dbReference type="KEGG" id="lbc:LACBIDRAFT_293813"/>
<dbReference type="InParanoid" id="B0D6V8"/>
<feature type="compositionally biased region" description="Polar residues" evidence="1">
    <location>
        <begin position="257"/>
        <end position="274"/>
    </location>
</feature>
<dbReference type="PRINTS" id="PR01217">
    <property type="entry name" value="PRICHEXTENSN"/>
</dbReference>
<evidence type="ECO:0000256" key="1">
    <source>
        <dbReference type="SAM" id="MobiDB-lite"/>
    </source>
</evidence>
<feature type="compositionally biased region" description="Polar residues" evidence="1">
    <location>
        <begin position="574"/>
        <end position="586"/>
    </location>
</feature>
<feature type="compositionally biased region" description="Low complexity" evidence="1">
    <location>
        <begin position="775"/>
        <end position="794"/>
    </location>
</feature>
<feature type="region of interest" description="Disordered" evidence="1">
    <location>
        <begin position="907"/>
        <end position="1088"/>
    </location>
</feature>